<dbReference type="InterPro" id="IPR051320">
    <property type="entry name" value="Viral_Replic_Matur_Polypro"/>
</dbReference>
<feature type="domain" description="Reverse transcriptase/retrotransposon-derived protein RNase H-like" evidence="1">
    <location>
        <begin position="134"/>
        <end position="220"/>
    </location>
</feature>
<dbReference type="PANTHER" id="PTHR33064">
    <property type="entry name" value="POL PROTEIN"/>
    <property type="match status" value="1"/>
</dbReference>
<keyword evidence="3" id="KW-1185">Reference proteome</keyword>
<sequence length="261" mass="29714">MLEKLARHEYYYCLDRYSGYMQIPVASQDQEKTTFICPYETFAYKRMSFGLCNALATFQSVETMQGHQPSAKLGKMSIHGAGMHHVKTQSIHERDQGGPYQGGGFYRRFVKDFSKIAKLMTDLLAKDVEFEFSNARLNAFQLLKENFTNAPMVVAPDWTSPFELMCDTSDTVVEVVLGQGKDKVFHIIYYAIRTLNKAQQNYTTIENELLTIVFAFDKGRAGSKEGQEFGLETRDKKGIENRVADHLSYIDQSVMQPTDDG</sequence>
<dbReference type="Gene3D" id="3.10.10.10">
    <property type="entry name" value="HIV Type 1 Reverse Transcriptase, subunit A, domain 1"/>
    <property type="match status" value="1"/>
</dbReference>
<evidence type="ECO:0000259" key="1">
    <source>
        <dbReference type="Pfam" id="PF17919"/>
    </source>
</evidence>
<evidence type="ECO:0000313" key="3">
    <source>
        <dbReference type="Proteomes" id="UP000257109"/>
    </source>
</evidence>
<dbReference type="Proteomes" id="UP000257109">
    <property type="component" value="Unassembled WGS sequence"/>
</dbReference>
<gene>
    <name evidence="2" type="primary">pol</name>
    <name evidence="2" type="ORF">CR513_48035</name>
</gene>
<dbReference type="InterPro" id="IPR043502">
    <property type="entry name" value="DNA/RNA_pol_sf"/>
</dbReference>
<proteinExistence type="predicted"/>
<protein>
    <submittedName>
        <fullName evidence="2">Retrovirus-related Pol polyprotein from transposon 17.6</fullName>
    </submittedName>
</protein>
<dbReference type="EMBL" id="QJKJ01010891">
    <property type="protein sequence ID" value="RDX72472.1"/>
    <property type="molecule type" value="Genomic_DNA"/>
</dbReference>
<organism evidence="2 3">
    <name type="scientific">Mucuna pruriens</name>
    <name type="common">Velvet bean</name>
    <name type="synonym">Dolichos pruriens</name>
    <dbReference type="NCBI Taxonomy" id="157652"/>
    <lineage>
        <taxon>Eukaryota</taxon>
        <taxon>Viridiplantae</taxon>
        <taxon>Streptophyta</taxon>
        <taxon>Embryophyta</taxon>
        <taxon>Tracheophyta</taxon>
        <taxon>Spermatophyta</taxon>
        <taxon>Magnoliopsida</taxon>
        <taxon>eudicotyledons</taxon>
        <taxon>Gunneridae</taxon>
        <taxon>Pentapetalae</taxon>
        <taxon>rosids</taxon>
        <taxon>fabids</taxon>
        <taxon>Fabales</taxon>
        <taxon>Fabaceae</taxon>
        <taxon>Papilionoideae</taxon>
        <taxon>50 kb inversion clade</taxon>
        <taxon>NPAAA clade</taxon>
        <taxon>indigoferoid/millettioid clade</taxon>
        <taxon>Phaseoleae</taxon>
        <taxon>Mucuna</taxon>
    </lineage>
</organism>
<name>A0A371F2G7_MUCPR</name>
<comment type="caution">
    <text evidence="2">The sequence shown here is derived from an EMBL/GenBank/DDBJ whole genome shotgun (WGS) entry which is preliminary data.</text>
</comment>
<feature type="non-terminal residue" evidence="2">
    <location>
        <position position="1"/>
    </location>
</feature>
<dbReference type="Pfam" id="PF17919">
    <property type="entry name" value="RT_RNaseH_2"/>
    <property type="match status" value="1"/>
</dbReference>
<dbReference type="SUPFAM" id="SSF56672">
    <property type="entry name" value="DNA/RNA polymerases"/>
    <property type="match status" value="1"/>
</dbReference>
<accession>A0A371F2G7</accession>
<dbReference type="InterPro" id="IPR041577">
    <property type="entry name" value="RT_RNaseH_2"/>
</dbReference>
<evidence type="ECO:0000313" key="2">
    <source>
        <dbReference type="EMBL" id="RDX72472.1"/>
    </source>
</evidence>
<dbReference type="AlphaFoldDB" id="A0A371F2G7"/>
<dbReference type="PANTHER" id="PTHR33064:SF37">
    <property type="entry name" value="RIBONUCLEASE H"/>
    <property type="match status" value="1"/>
</dbReference>
<dbReference type="OrthoDB" id="1305764at2759"/>
<dbReference type="InterPro" id="IPR043128">
    <property type="entry name" value="Rev_trsase/Diguanyl_cyclase"/>
</dbReference>
<dbReference type="Gene3D" id="3.30.70.270">
    <property type="match status" value="2"/>
</dbReference>
<reference evidence="2" key="1">
    <citation type="submission" date="2018-05" db="EMBL/GenBank/DDBJ databases">
        <title>Draft genome of Mucuna pruriens seed.</title>
        <authorList>
            <person name="Nnadi N.E."/>
            <person name="Vos R."/>
            <person name="Hasami M.H."/>
            <person name="Devisetty U.K."/>
            <person name="Aguiy J.C."/>
        </authorList>
    </citation>
    <scope>NUCLEOTIDE SEQUENCE [LARGE SCALE GENOMIC DNA]</scope>
    <source>
        <strain evidence="2">JCA_2017</strain>
    </source>
</reference>